<protein>
    <submittedName>
        <fullName evidence="2">Crp/Fnr family transcriptional regulator</fullName>
    </submittedName>
</protein>
<dbReference type="InterPro" id="IPR018490">
    <property type="entry name" value="cNMP-bd_dom_sf"/>
</dbReference>
<dbReference type="Proteomes" id="UP001241110">
    <property type="component" value="Unassembled WGS sequence"/>
</dbReference>
<proteinExistence type="predicted"/>
<evidence type="ECO:0000259" key="1">
    <source>
        <dbReference type="PROSITE" id="PS50042"/>
    </source>
</evidence>
<feature type="domain" description="Cyclic nucleotide-binding" evidence="1">
    <location>
        <begin position="16"/>
        <end position="117"/>
    </location>
</feature>
<sequence length="194" mass="22953">MHEALRKYVEEYSSMSLTDKEFEIVRQAFTFKKLRKKQYFLQEGDVAKQMAFILKGAMRMYIVNDKGHETIIQFGIENWWIGDRESFFMLSPSPYNIDAVEDCELLVLNQEHHQQLLNEVPAFVKMVRVLDTKHHIATQKRIHASIGMDAEEKYQDFVTNHSDFLQRFPQNMIASYLGISPETLTRIRKKLLYK</sequence>
<name>A0AAE3QQQ8_9BACT</name>
<dbReference type="Pfam" id="PF00027">
    <property type="entry name" value="cNMP_binding"/>
    <property type="match status" value="1"/>
</dbReference>
<evidence type="ECO:0000313" key="3">
    <source>
        <dbReference type="Proteomes" id="UP001241110"/>
    </source>
</evidence>
<comment type="caution">
    <text evidence="2">The sequence shown here is derived from an EMBL/GenBank/DDBJ whole genome shotgun (WGS) entry which is preliminary data.</text>
</comment>
<gene>
    <name evidence="2" type="ORF">QNI16_24800</name>
</gene>
<dbReference type="InterPro" id="IPR000595">
    <property type="entry name" value="cNMP-bd_dom"/>
</dbReference>
<accession>A0AAE3QQQ8</accession>
<dbReference type="Gene3D" id="2.60.120.10">
    <property type="entry name" value="Jelly Rolls"/>
    <property type="match status" value="1"/>
</dbReference>
<reference evidence="2" key="1">
    <citation type="submission" date="2023-05" db="EMBL/GenBank/DDBJ databases">
        <authorList>
            <person name="Zhang X."/>
        </authorList>
    </citation>
    <scope>NUCLEOTIDE SEQUENCE</scope>
    <source>
        <strain evidence="2">YF14B1</strain>
    </source>
</reference>
<dbReference type="SUPFAM" id="SSF51206">
    <property type="entry name" value="cAMP-binding domain-like"/>
    <property type="match status" value="1"/>
</dbReference>
<dbReference type="CDD" id="cd00038">
    <property type="entry name" value="CAP_ED"/>
    <property type="match status" value="1"/>
</dbReference>
<organism evidence="2 3">
    <name type="scientific">Xanthocytophaga flava</name>
    <dbReference type="NCBI Taxonomy" id="3048013"/>
    <lineage>
        <taxon>Bacteria</taxon>
        <taxon>Pseudomonadati</taxon>
        <taxon>Bacteroidota</taxon>
        <taxon>Cytophagia</taxon>
        <taxon>Cytophagales</taxon>
        <taxon>Rhodocytophagaceae</taxon>
        <taxon>Xanthocytophaga</taxon>
    </lineage>
</organism>
<dbReference type="PROSITE" id="PS50042">
    <property type="entry name" value="CNMP_BINDING_3"/>
    <property type="match status" value="1"/>
</dbReference>
<dbReference type="EMBL" id="JASJOS010000012">
    <property type="protein sequence ID" value="MDJ1483742.1"/>
    <property type="molecule type" value="Genomic_DNA"/>
</dbReference>
<dbReference type="RefSeq" id="WP_313984056.1">
    <property type="nucleotide sequence ID" value="NZ_JASJOS010000012.1"/>
</dbReference>
<dbReference type="AlphaFoldDB" id="A0AAE3QQQ8"/>
<dbReference type="InterPro" id="IPR014710">
    <property type="entry name" value="RmlC-like_jellyroll"/>
</dbReference>
<evidence type="ECO:0000313" key="2">
    <source>
        <dbReference type="EMBL" id="MDJ1483742.1"/>
    </source>
</evidence>